<evidence type="ECO:0000313" key="3">
    <source>
        <dbReference type="Proteomes" id="UP001190700"/>
    </source>
</evidence>
<dbReference type="EMBL" id="LGRX02016203">
    <property type="protein sequence ID" value="KAK3262432.1"/>
    <property type="molecule type" value="Genomic_DNA"/>
</dbReference>
<organism evidence="2 3">
    <name type="scientific">Cymbomonas tetramitiformis</name>
    <dbReference type="NCBI Taxonomy" id="36881"/>
    <lineage>
        <taxon>Eukaryota</taxon>
        <taxon>Viridiplantae</taxon>
        <taxon>Chlorophyta</taxon>
        <taxon>Pyramimonadophyceae</taxon>
        <taxon>Pyramimonadales</taxon>
        <taxon>Pyramimonadaceae</taxon>
        <taxon>Cymbomonas</taxon>
    </lineage>
</organism>
<evidence type="ECO:0000256" key="1">
    <source>
        <dbReference type="SAM" id="MobiDB-lite"/>
    </source>
</evidence>
<keyword evidence="3" id="KW-1185">Reference proteome</keyword>
<feature type="compositionally biased region" description="Basic and acidic residues" evidence="1">
    <location>
        <begin position="116"/>
        <end position="127"/>
    </location>
</feature>
<evidence type="ECO:0000313" key="2">
    <source>
        <dbReference type="EMBL" id="KAK3262432.1"/>
    </source>
</evidence>
<gene>
    <name evidence="2" type="ORF">CYMTET_28715</name>
</gene>
<feature type="compositionally biased region" description="Basic and acidic residues" evidence="1">
    <location>
        <begin position="93"/>
        <end position="104"/>
    </location>
</feature>
<feature type="region of interest" description="Disordered" evidence="1">
    <location>
        <begin position="155"/>
        <end position="177"/>
    </location>
</feature>
<dbReference type="AlphaFoldDB" id="A0AAE0FMA0"/>
<protein>
    <submittedName>
        <fullName evidence="2">Uncharacterized protein</fullName>
    </submittedName>
</protein>
<name>A0AAE0FMA0_9CHLO</name>
<reference evidence="2 3" key="1">
    <citation type="journal article" date="2015" name="Genome Biol. Evol.">
        <title>Comparative Genomics of a Bacterivorous Green Alga Reveals Evolutionary Causalities and Consequences of Phago-Mixotrophic Mode of Nutrition.</title>
        <authorList>
            <person name="Burns J.A."/>
            <person name="Paasch A."/>
            <person name="Narechania A."/>
            <person name="Kim E."/>
        </authorList>
    </citation>
    <scope>NUCLEOTIDE SEQUENCE [LARGE SCALE GENOMIC DNA]</scope>
    <source>
        <strain evidence="2 3">PLY_AMNH</strain>
    </source>
</reference>
<comment type="caution">
    <text evidence="2">The sequence shown here is derived from an EMBL/GenBank/DDBJ whole genome shotgun (WGS) entry which is preliminary data.</text>
</comment>
<dbReference type="Proteomes" id="UP001190700">
    <property type="component" value="Unassembled WGS sequence"/>
</dbReference>
<sequence>MATEHLYHSASSATKSYRSWKLKKSLDGLPSRFQNQPVFDDSCEGSLFPTFPKRNSGSLFKLRSKETPPICPKVNAGKSMRSAPSSPGMPPGERPKTTELRSRNQDGSGECLSRTQRPDFPKLPPDIHVRRYSRTNAADARPLGQVSEKVIFATASSQHAQPPRAPLYSHTEGEAQETTEQNFRAARHRSMQRKEELTWSVAKDRLLTFNRAWLKEYIYKEMGQKAVVDRLNQTKLCPFTTTEVMFMKSQAYAKAQGGETDMTYINGETRKLMQKAADVKVEKEAWSILQEDFDVYGRVCQERRKQLEHMRRFPLEKLPNGVLLTPSTAVPS</sequence>
<accession>A0AAE0FMA0</accession>
<proteinExistence type="predicted"/>
<feature type="region of interest" description="Disordered" evidence="1">
    <location>
        <begin position="55"/>
        <end position="127"/>
    </location>
</feature>